<dbReference type="PANTHER" id="PTHR33446">
    <property type="entry name" value="PROTEIN TONB-RELATED"/>
    <property type="match status" value="1"/>
</dbReference>
<evidence type="ECO:0000256" key="8">
    <source>
        <dbReference type="ARBA" id="ARBA00022989"/>
    </source>
</evidence>
<evidence type="ECO:0000259" key="10">
    <source>
        <dbReference type="PROSITE" id="PS52015"/>
    </source>
</evidence>
<comment type="similarity">
    <text evidence="2">Belongs to the TonB family.</text>
</comment>
<evidence type="ECO:0000313" key="11">
    <source>
        <dbReference type="EMBL" id="GAA4386182.1"/>
    </source>
</evidence>
<evidence type="ECO:0000256" key="7">
    <source>
        <dbReference type="ARBA" id="ARBA00022927"/>
    </source>
</evidence>
<dbReference type="SUPFAM" id="SSF82185">
    <property type="entry name" value="Histone H3 K4-specific methyltransferase SET7/9 N-terminal domain"/>
    <property type="match status" value="1"/>
</dbReference>
<accession>A0ABP8J6Y9</accession>
<evidence type="ECO:0000256" key="3">
    <source>
        <dbReference type="ARBA" id="ARBA00022448"/>
    </source>
</evidence>
<evidence type="ECO:0000256" key="6">
    <source>
        <dbReference type="ARBA" id="ARBA00022692"/>
    </source>
</evidence>
<gene>
    <name evidence="11" type="ORF">GCM10023186_30500</name>
</gene>
<keyword evidence="9" id="KW-0472">Membrane</keyword>
<comment type="subcellular location">
    <subcellularLocation>
        <location evidence="1">Cell inner membrane</location>
        <topology evidence="1">Single-pass membrane protein</topology>
        <orientation evidence="1">Periplasmic side</orientation>
    </subcellularLocation>
</comment>
<dbReference type="Pfam" id="PF03544">
    <property type="entry name" value="TonB_C"/>
    <property type="match status" value="1"/>
</dbReference>
<keyword evidence="7" id="KW-0653">Protein transport</keyword>
<reference evidence="12" key="1">
    <citation type="journal article" date="2019" name="Int. J. Syst. Evol. Microbiol.">
        <title>The Global Catalogue of Microorganisms (GCM) 10K type strain sequencing project: providing services to taxonomists for standard genome sequencing and annotation.</title>
        <authorList>
            <consortium name="The Broad Institute Genomics Platform"/>
            <consortium name="The Broad Institute Genome Sequencing Center for Infectious Disease"/>
            <person name="Wu L."/>
            <person name="Ma J."/>
        </authorList>
    </citation>
    <scope>NUCLEOTIDE SEQUENCE [LARGE SCALE GENOMIC DNA]</scope>
    <source>
        <strain evidence="12">JCM 17924</strain>
    </source>
</reference>
<keyword evidence="6" id="KW-0812">Transmembrane</keyword>
<dbReference type="SUPFAM" id="SSF74653">
    <property type="entry name" value="TolA/TonB C-terminal domain"/>
    <property type="match status" value="1"/>
</dbReference>
<keyword evidence="8" id="KW-1133">Transmembrane helix</keyword>
<dbReference type="Gene3D" id="3.30.1150.10">
    <property type="match status" value="1"/>
</dbReference>
<dbReference type="Proteomes" id="UP001500454">
    <property type="component" value="Unassembled WGS sequence"/>
</dbReference>
<comment type="caution">
    <text evidence="11">The sequence shown here is derived from an EMBL/GenBank/DDBJ whole genome shotgun (WGS) entry which is preliminary data.</text>
</comment>
<keyword evidence="4" id="KW-1003">Cell membrane</keyword>
<evidence type="ECO:0000313" key="12">
    <source>
        <dbReference type="Proteomes" id="UP001500454"/>
    </source>
</evidence>
<keyword evidence="3" id="KW-0813">Transport</keyword>
<evidence type="ECO:0000256" key="2">
    <source>
        <dbReference type="ARBA" id="ARBA00006555"/>
    </source>
</evidence>
<keyword evidence="12" id="KW-1185">Reference proteome</keyword>
<dbReference type="PROSITE" id="PS52015">
    <property type="entry name" value="TONB_CTD"/>
    <property type="match status" value="1"/>
</dbReference>
<organism evidence="11 12">
    <name type="scientific">Hymenobacter koreensis</name>
    <dbReference type="NCBI Taxonomy" id="1084523"/>
    <lineage>
        <taxon>Bacteria</taxon>
        <taxon>Pseudomonadati</taxon>
        <taxon>Bacteroidota</taxon>
        <taxon>Cytophagia</taxon>
        <taxon>Cytophagales</taxon>
        <taxon>Hymenobacteraceae</taxon>
        <taxon>Hymenobacter</taxon>
    </lineage>
</organism>
<evidence type="ECO:0000256" key="9">
    <source>
        <dbReference type="ARBA" id="ARBA00023136"/>
    </source>
</evidence>
<dbReference type="InterPro" id="IPR006260">
    <property type="entry name" value="TonB/TolA_C"/>
</dbReference>
<protein>
    <recommendedName>
        <fullName evidence="10">TonB C-terminal domain-containing protein</fullName>
    </recommendedName>
</protein>
<dbReference type="InterPro" id="IPR037682">
    <property type="entry name" value="TonB_C"/>
</dbReference>
<evidence type="ECO:0000256" key="4">
    <source>
        <dbReference type="ARBA" id="ARBA00022475"/>
    </source>
</evidence>
<dbReference type="PANTHER" id="PTHR33446:SF2">
    <property type="entry name" value="PROTEIN TONB"/>
    <property type="match status" value="1"/>
</dbReference>
<dbReference type="Gene3D" id="3.90.930.1">
    <property type="match status" value="1"/>
</dbReference>
<feature type="domain" description="TonB C-terminal" evidence="10">
    <location>
        <begin position="152"/>
        <end position="244"/>
    </location>
</feature>
<evidence type="ECO:0000256" key="5">
    <source>
        <dbReference type="ARBA" id="ARBA00022519"/>
    </source>
</evidence>
<evidence type="ECO:0000256" key="1">
    <source>
        <dbReference type="ARBA" id="ARBA00004383"/>
    </source>
</evidence>
<keyword evidence="5" id="KW-0997">Cell inner membrane</keyword>
<proteinExistence type="inferred from homology"/>
<sequence>MSMLSLLLSVLPLTVLCQSTRLLTVKREKPYYTETYAVLTADSRVRHGPYAKNGLLNRALVRGYFREGRKDSIWSFYYAPSGQLQSRGRYQVGQKAGRWEYWGPDGKLRCRYNHSTRTLENLVTPADTTTWVVELAGQRRRQRLTSPVLFVGGDEIRWLGADGRIRYPDSALKRQAAGRVMVEFIVDENGNARDFRVVESLDTALDAEALRVTRQVFDNWWLPVTIDAKPTKVVFTQPITFTIQ</sequence>
<dbReference type="InterPro" id="IPR051045">
    <property type="entry name" value="TonB-dependent_transducer"/>
</dbReference>
<dbReference type="NCBIfam" id="TIGR01352">
    <property type="entry name" value="tonB_Cterm"/>
    <property type="match status" value="1"/>
</dbReference>
<name>A0ABP8J6Y9_9BACT</name>
<dbReference type="EMBL" id="BAABHA010000010">
    <property type="protein sequence ID" value="GAA4386182.1"/>
    <property type="molecule type" value="Genomic_DNA"/>
</dbReference>